<keyword evidence="2" id="KW-1185">Reference proteome</keyword>
<reference evidence="1 2" key="1">
    <citation type="submission" date="2018-11" db="EMBL/GenBank/DDBJ databases">
        <title>Genome sequence of Saitozyma podzolica DSM 27192.</title>
        <authorList>
            <person name="Aliyu H."/>
            <person name="Gorte O."/>
            <person name="Ochsenreither K."/>
        </authorList>
    </citation>
    <scope>NUCLEOTIDE SEQUENCE [LARGE SCALE GENOMIC DNA]</scope>
    <source>
        <strain evidence="1 2">DSM 27192</strain>
    </source>
</reference>
<sequence length="57" mass="6346">MSLALPASIEISAEPLISQDIKPSGARASWEVWRIDDKVDDEPHNRCDAGEQDIRGR</sequence>
<dbReference type="AlphaFoldDB" id="A0A427XVW3"/>
<name>A0A427XVW3_9TREE</name>
<dbReference type="EMBL" id="RSCD01000025">
    <property type="protein sequence ID" value="RSH82972.1"/>
    <property type="molecule type" value="Genomic_DNA"/>
</dbReference>
<evidence type="ECO:0000313" key="1">
    <source>
        <dbReference type="EMBL" id="RSH82972.1"/>
    </source>
</evidence>
<accession>A0A427XVW3</accession>
<organism evidence="1 2">
    <name type="scientific">Saitozyma podzolica</name>
    <dbReference type="NCBI Taxonomy" id="1890683"/>
    <lineage>
        <taxon>Eukaryota</taxon>
        <taxon>Fungi</taxon>
        <taxon>Dikarya</taxon>
        <taxon>Basidiomycota</taxon>
        <taxon>Agaricomycotina</taxon>
        <taxon>Tremellomycetes</taxon>
        <taxon>Tremellales</taxon>
        <taxon>Trimorphomycetaceae</taxon>
        <taxon>Saitozyma</taxon>
    </lineage>
</organism>
<proteinExistence type="predicted"/>
<protein>
    <submittedName>
        <fullName evidence="1">Uncharacterized protein</fullName>
    </submittedName>
</protein>
<evidence type="ECO:0000313" key="2">
    <source>
        <dbReference type="Proteomes" id="UP000279259"/>
    </source>
</evidence>
<dbReference type="Proteomes" id="UP000279259">
    <property type="component" value="Unassembled WGS sequence"/>
</dbReference>
<comment type="caution">
    <text evidence="1">The sequence shown here is derived from an EMBL/GenBank/DDBJ whole genome shotgun (WGS) entry which is preliminary data.</text>
</comment>
<gene>
    <name evidence="1" type="ORF">EHS25_005681</name>
</gene>